<gene>
    <name evidence="3" type="ORF">I8J32_001765</name>
</gene>
<evidence type="ECO:0000313" key="4">
    <source>
        <dbReference type="Proteomes" id="UP000639274"/>
    </source>
</evidence>
<dbReference type="RefSeq" id="WP_200615560.1">
    <property type="nucleotide sequence ID" value="NZ_CP071518.1"/>
</dbReference>
<dbReference type="KEGG" id="lsf:I8J32_001765"/>
<evidence type="ECO:0000259" key="2">
    <source>
        <dbReference type="Pfam" id="PF04366"/>
    </source>
</evidence>
<dbReference type="Pfam" id="PF04366">
    <property type="entry name" value="Ysc84"/>
    <property type="match status" value="1"/>
</dbReference>
<keyword evidence="4" id="KW-1185">Reference proteome</keyword>
<evidence type="ECO:0000256" key="1">
    <source>
        <dbReference type="SAM" id="SignalP"/>
    </source>
</evidence>
<accession>A0A975AS93</accession>
<dbReference type="EMBL" id="CP071518">
    <property type="protein sequence ID" value="QSX78694.1"/>
    <property type="molecule type" value="Genomic_DNA"/>
</dbReference>
<organism evidence="3 4">
    <name type="scientific">Agrilutibacter solisilvae</name>
    <dbReference type="NCBI Taxonomy" id="2763317"/>
    <lineage>
        <taxon>Bacteria</taxon>
        <taxon>Pseudomonadati</taxon>
        <taxon>Pseudomonadota</taxon>
        <taxon>Gammaproteobacteria</taxon>
        <taxon>Lysobacterales</taxon>
        <taxon>Lysobacteraceae</taxon>
        <taxon>Agrilutibacter</taxon>
    </lineage>
</organism>
<dbReference type="InterPro" id="IPR007461">
    <property type="entry name" value="Ysc84_actin-binding"/>
</dbReference>
<dbReference type="AlphaFoldDB" id="A0A975AS93"/>
<evidence type="ECO:0000313" key="3">
    <source>
        <dbReference type="EMBL" id="QSX78694.1"/>
    </source>
</evidence>
<proteinExistence type="predicted"/>
<reference evidence="3 4" key="1">
    <citation type="submission" date="2021-03" db="EMBL/GenBank/DDBJ databases">
        <title>Lysobacter sp. nov. isolated from soil of gangwondo yeongwol, south Korea.</title>
        <authorList>
            <person name="Kim K.R."/>
            <person name="Kim K.H."/>
            <person name="Jeon C.O."/>
        </authorList>
    </citation>
    <scope>NUCLEOTIDE SEQUENCE [LARGE SCALE GENOMIC DNA]</scope>
    <source>
        <strain evidence="3 4">R19</strain>
    </source>
</reference>
<keyword evidence="1" id="KW-0732">Signal</keyword>
<feature type="domain" description="Ysc84 actin-binding" evidence="2">
    <location>
        <begin position="104"/>
        <end position="191"/>
    </location>
</feature>
<protein>
    <recommendedName>
        <fullName evidence="2">Ysc84 actin-binding domain-containing protein</fullName>
    </recommendedName>
</protein>
<feature type="signal peptide" evidence="1">
    <location>
        <begin position="1"/>
        <end position="27"/>
    </location>
</feature>
<name>A0A975AS93_9GAMM</name>
<sequence length="191" mass="20353">MTTTGTAARALRFFLPCLLLMSGLALASDRDDDARAKVREQSQQVLERLYAAKPSARKVIANSKGYATFSRWGLKIGPLGGGLGRGLMVAKPSGQQTFMRFVEGSAGFGFGIKKFDLIFVFQTQQAMADFTKGWEAGGQATASAKAKAGGKAIDGAVSVAPGVWVYQNTEKGLAAELGIKGTKYYKDKDLN</sequence>
<dbReference type="Proteomes" id="UP000639274">
    <property type="component" value="Chromosome"/>
</dbReference>
<feature type="chain" id="PRO_5037491651" description="Ysc84 actin-binding domain-containing protein" evidence="1">
    <location>
        <begin position="28"/>
        <end position="191"/>
    </location>
</feature>